<dbReference type="EMBL" id="CABPRJ010000953">
    <property type="protein sequence ID" value="VVC32117.1"/>
    <property type="molecule type" value="Genomic_DNA"/>
</dbReference>
<dbReference type="GO" id="GO:0051879">
    <property type="term" value="F:Hsp90 protein binding"/>
    <property type="evidence" value="ECO:0007669"/>
    <property type="project" value="InterPro"/>
</dbReference>
<dbReference type="InterPro" id="IPR011990">
    <property type="entry name" value="TPR-like_helical_dom_sf"/>
</dbReference>
<protein>
    <submittedName>
        <fullName evidence="6">Tetratricopeptide repeat,Tetratricopeptide repeat-containing domain,Tetratricopeptide-like helical</fullName>
    </submittedName>
</protein>
<evidence type="ECO:0000256" key="1">
    <source>
        <dbReference type="ARBA" id="ARBA00022737"/>
    </source>
</evidence>
<proteinExistence type="inferred from homology"/>
<feature type="domain" description="Cns1/TTC4 wheel" evidence="5">
    <location>
        <begin position="233"/>
        <end position="337"/>
    </location>
</feature>
<dbReference type="Gene3D" id="1.25.40.10">
    <property type="entry name" value="Tetratricopeptide repeat domain"/>
    <property type="match status" value="1"/>
</dbReference>
<keyword evidence="2 4" id="KW-0802">TPR repeat</keyword>
<dbReference type="Proteomes" id="UP000325440">
    <property type="component" value="Unassembled WGS sequence"/>
</dbReference>
<evidence type="ECO:0000313" key="6">
    <source>
        <dbReference type="EMBL" id="VVC32117.1"/>
    </source>
</evidence>
<dbReference type="GO" id="GO:0005829">
    <property type="term" value="C:cytosol"/>
    <property type="evidence" value="ECO:0007669"/>
    <property type="project" value="TreeGrafter"/>
</dbReference>
<dbReference type="Pfam" id="PF18972">
    <property type="entry name" value="Wheel"/>
    <property type="match status" value="1"/>
</dbReference>
<organism evidence="6 7">
    <name type="scientific">Cinara cedri</name>
    <dbReference type="NCBI Taxonomy" id="506608"/>
    <lineage>
        <taxon>Eukaryota</taxon>
        <taxon>Metazoa</taxon>
        <taxon>Ecdysozoa</taxon>
        <taxon>Arthropoda</taxon>
        <taxon>Hexapoda</taxon>
        <taxon>Insecta</taxon>
        <taxon>Pterygota</taxon>
        <taxon>Neoptera</taxon>
        <taxon>Paraneoptera</taxon>
        <taxon>Hemiptera</taxon>
        <taxon>Sternorrhyncha</taxon>
        <taxon>Aphidomorpha</taxon>
        <taxon>Aphidoidea</taxon>
        <taxon>Aphididae</taxon>
        <taxon>Lachninae</taxon>
        <taxon>Cinara</taxon>
    </lineage>
</organism>
<dbReference type="GO" id="GO:0005634">
    <property type="term" value="C:nucleus"/>
    <property type="evidence" value="ECO:0007669"/>
    <property type="project" value="TreeGrafter"/>
</dbReference>
<gene>
    <name evidence="6" type="ORF">CINCED_3A017838</name>
</gene>
<evidence type="ECO:0000256" key="2">
    <source>
        <dbReference type="ARBA" id="ARBA00022803"/>
    </source>
</evidence>
<dbReference type="SUPFAM" id="SSF48452">
    <property type="entry name" value="TPR-like"/>
    <property type="match status" value="1"/>
</dbReference>
<dbReference type="OrthoDB" id="420195at2759"/>
<dbReference type="PROSITE" id="PS50005">
    <property type="entry name" value="TPR"/>
    <property type="match status" value="1"/>
</dbReference>
<reference evidence="6 7" key="1">
    <citation type="submission" date="2019-08" db="EMBL/GenBank/DDBJ databases">
        <authorList>
            <person name="Alioto T."/>
            <person name="Alioto T."/>
            <person name="Gomez Garrido J."/>
        </authorList>
    </citation>
    <scope>NUCLEOTIDE SEQUENCE [LARGE SCALE GENOMIC DNA]</scope>
</reference>
<keyword evidence="1" id="KW-0677">Repeat</keyword>
<name>A0A5E4MQJ6_9HEMI</name>
<evidence type="ECO:0000259" key="5">
    <source>
        <dbReference type="Pfam" id="PF18972"/>
    </source>
</evidence>
<comment type="similarity">
    <text evidence="3">Belongs to the TTC4 family.</text>
</comment>
<dbReference type="AlphaFoldDB" id="A0A5E4MQJ6"/>
<dbReference type="PANTHER" id="PTHR46035:SF1">
    <property type="entry name" value="TETRATRICOPEPTIDE REPEAT PROTEIN 4"/>
    <property type="match status" value="1"/>
</dbReference>
<dbReference type="PANTHER" id="PTHR46035">
    <property type="entry name" value="TETRATRICOPEPTIDE REPEAT PROTEIN 4"/>
    <property type="match status" value="1"/>
</dbReference>
<keyword evidence="7" id="KW-1185">Reference proteome</keyword>
<dbReference type="GO" id="GO:0006457">
    <property type="term" value="P:protein folding"/>
    <property type="evidence" value="ECO:0007669"/>
    <property type="project" value="TreeGrafter"/>
</dbReference>
<sequence length="368" mass="42838">MDKIPELSGCKQSTSRKTHENHNCFFNDFGNYKNNSLELENKTLIEALKNFRLEPDDNIAKKLADKYKEDGNLYFKSCKYKLAIICYQEGLKLDFQNNELRAQMLNNLSASHFFLKNYRSSLGAAEEALKLKPDYEKTILRAINCCIQLKDFDKSLDYCDKYLGQIPGSEKIEMEKRKMMKIKKLNEIEEQRLLNEINKRKLHVVDQKGDIIEDLAIFNTLVPSIIPPVHLLKNRLVWPVIFLYPEYQTSFTIPEFHEDSTFYSQLVEIFSERPSWDIEDKYNADTVNIYCEFASETSTRVLKIESQSCTLSDALTLLRCPIENGSPRFMIFVAGGQDEKEILEDYVKYVFKDSIASKCKVKGHRSKK</sequence>
<evidence type="ECO:0000313" key="7">
    <source>
        <dbReference type="Proteomes" id="UP000325440"/>
    </source>
</evidence>
<accession>A0A5E4MQJ6</accession>
<dbReference type="InterPro" id="IPR044059">
    <property type="entry name" value="Csn1/TTC4_wheel"/>
</dbReference>
<feature type="repeat" description="TPR" evidence="4">
    <location>
        <begin position="64"/>
        <end position="97"/>
    </location>
</feature>
<dbReference type="GO" id="GO:0030544">
    <property type="term" value="F:Hsp70 protein binding"/>
    <property type="evidence" value="ECO:0007669"/>
    <property type="project" value="TreeGrafter"/>
</dbReference>
<evidence type="ECO:0000256" key="3">
    <source>
        <dbReference type="ARBA" id="ARBA00023602"/>
    </source>
</evidence>
<evidence type="ECO:0000256" key="4">
    <source>
        <dbReference type="PROSITE-ProRule" id="PRU00339"/>
    </source>
</evidence>
<dbReference type="CDD" id="cd21380">
    <property type="entry name" value="CTWD_Cns1"/>
    <property type="match status" value="1"/>
</dbReference>
<dbReference type="InterPro" id="IPR019734">
    <property type="entry name" value="TPR_rpt"/>
</dbReference>
<dbReference type="SMART" id="SM00028">
    <property type="entry name" value="TPR"/>
    <property type="match status" value="3"/>
</dbReference>